<feature type="domain" description="ABC transmembrane type-1" evidence="8">
    <location>
        <begin position="64"/>
        <end position="278"/>
    </location>
</feature>
<feature type="transmembrane region" description="Helical" evidence="7">
    <location>
        <begin position="9"/>
        <end position="28"/>
    </location>
</feature>
<keyword evidence="5 7" id="KW-1133">Transmembrane helix</keyword>
<dbReference type="PANTHER" id="PTHR30193">
    <property type="entry name" value="ABC TRANSPORTER PERMEASE PROTEIN"/>
    <property type="match status" value="1"/>
</dbReference>
<sequence>MENNQKKAWLFLLPAIISVTIFSIWPIIRAFIISFQGGPLICLNFNGIENYKYIFADTDFWNSLINTAIYAFMTVPIALAIALALAWFVFSKIKHQSFFEAMFFMPYVTSTIATGIVFRYIFNGKYGLLDFVLKMLHLPAPDWLDDPSMSLISLIIFGIWSSLAFNIVILIGALRNIDPNYYVLADMYGANESEKFWRITIPQLFPTLAFLLTVNLIGAFKVYTQVFALFNGSAGQGNSAITSVFYIYNKFQVANTPGVAMAATVCLFLFILFITCLQRKLMKRVNS</sequence>
<dbReference type="GO" id="GO:0055085">
    <property type="term" value="P:transmembrane transport"/>
    <property type="evidence" value="ECO:0007669"/>
    <property type="project" value="InterPro"/>
</dbReference>
<evidence type="ECO:0000256" key="5">
    <source>
        <dbReference type="ARBA" id="ARBA00022989"/>
    </source>
</evidence>
<dbReference type="EMBL" id="CP049228">
    <property type="protein sequence ID" value="QIH23530.1"/>
    <property type="molecule type" value="Genomic_DNA"/>
</dbReference>
<evidence type="ECO:0000256" key="6">
    <source>
        <dbReference type="ARBA" id="ARBA00023136"/>
    </source>
</evidence>
<dbReference type="AlphaFoldDB" id="A0A6G7B4Y9"/>
<feature type="transmembrane region" description="Helical" evidence="7">
    <location>
        <begin position="102"/>
        <end position="122"/>
    </location>
</feature>
<feature type="transmembrane region" description="Helical" evidence="7">
    <location>
        <begin position="258"/>
        <end position="277"/>
    </location>
</feature>
<dbReference type="InterPro" id="IPR000515">
    <property type="entry name" value="MetI-like"/>
</dbReference>
<keyword evidence="4 7" id="KW-0812">Transmembrane</keyword>
<comment type="similarity">
    <text evidence="7">Belongs to the binding-protein-dependent transport system permease family.</text>
</comment>
<evidence type="ECO:0000313" key="10">
    <source>
        <dbReference type="Proteomes" id="UP000501676"/>
    </source>
</evidence>
<feature type="transmembrane region" description="Helical" evidence="7">
    <location>
        <begin position="151"/>
        <end position="174"/>
    </location>
</feature>
<accession>A0A6G7B4Y9</accession>
<reference evidence="9 10" key="1">
    <citation type="submission" date="2020-02" db="EMBL/GenBank/DDBJ databases">
        <title>Complete genome sequences of six Lactobacillus iners strains isolated from the human vagina.</title>
        <authorList>
            <person name="France M.T."/>
            <person name="Rutt L."/>
            <person name="Narina S."/>
            <person name="Arbaugh S."/>
            <person name="Humphrys M.S."/>
            <person name="Ma B."/>
            <person name="Hayward M.R."/>
            <person name="Relman D."/>
            <person name="Kwon D.S."/>
            <person name="Ravel J."/>
        </authorList>
    </citation>
    <scope>NUCLEOTIDE SEQUENCE [LARGE SCALE GENOMIC DNA]</scope>
    <source>
        <strain evidence="9 10">C0210C1</strain>
    </source>
</reference>
<dbReference type="RefSeq" id="WP_006732691.1">
    <property type="nucleotide sequence ID" value="NZ_CP049225.1"/>
</dbReference>
<evidence type="ECO:0000313" key="9">
    <source>
        <dbReference type="EMBL" id="QIH23530.1"/>
    </source>
</evidence>
<feature type="transmembrane region" description="Helical" evidence="7">
    <location>
        <begin position="204"/>
        <end position="223"/>
    </location>
</feature>
<dbReference type="GeneID" id="93221202"/>
<evidence type="ECO:0000256" key="4">
    <source>
        <dbReference type="ARBA" id="ARBA00022692"/>
    </source>
</evidence>
<dbReference type="Gene3D" id="1.10.3720.10">
    <property type="entry name" value="MetI-like"/>
    <property type="match status" value="1"/>
</dbReference>
<evidence type="ECO:0000256" key="2">
    <source>
        <dbReference type="ARBA" id="ARBA00022448"/>
    </source>
</evidence>
<evidence type="ECO:0000256" key="7">
    <source>
        <dbReference type="RuleBase" id="RU363032"/>
    </source>
</evidence>
<evidence type="ECO:0000259" key="8">
    <source>
        <dbReference type="PROSITE" id="PS50928"/>
    </source>
</evidence>
<dbReference type="Proteomes" id="UP000501676">
    <property type="component" value="Chromosome"/>
</dbReference>
<name>A0A6G7B4Y9_9LACO</name>
<dbReference type="PANTHER" id="PTHR30193:SF37">
    <property type="entry name" value="INNER MEMBRANE ABC TRANSPORTER PERMEASE PROTEIN YCJO"/>
    <property type="match status" value="1"/>
</dbReference>
<keyword evidence="6 7" id="KW-0472">Membrane</keyword>
<dbReference type="Pfam" id="PF00528">
    <property type="entry name" value="BPD_transp_1"/>
    <property type="match status" value="1"/>
</dbReference>
<keyword evidence="3" id="KW-1003">Cell membrane</keyword>
<dbReference type="PROSITE" id="PS50928">
    <property type="entry name" value="ABC_TM1"/>
    <property type="match status" value="1"/>
</dbReference>
<dbReference type="InterPro" id="IPR035906">
    <property type="entry name" value="MetI-like_sf"/>
</dbReference>
<dbReference type="SUPFAM" id="SSF161098">
    <property type="entry name" value="MetI-like"/>
    <property type="match status" value="1"/>
</dbReference>
<dbReference type="GO" id="GO:0005886">
    <property type="term" value="C:plasma membrane"/>
    <property type="evidence" value="ECO:0007669"/>
    <property type="project" value="UniProtKB-SubCell"/>
</dbReference>
<keyword evidence="2 7" id="KW-0813">Transport</keyword>
<feature type="transmembrane region" description="Helical" evidence="7">
    <location>
        <begin position="68"/>
        <end position="90"/>
    </location>
</feature>
<evidence type="ECO:0000256" key="1">
    <source>
        <dbReference type="ARBA" id="ARBA00004651"/>
    </source>
</evidence>
<evidence type="ECO:0000256" key="3">
    <source>
        <dbReference type="ARBA" id="ARBA00022475"/>
    </source>
</evidence>
<dbReference type="InterPro" id="IPR051393">
    <property type="entry name" value="ABC_transporter_permease"/>
</dbReference>
<organism evidence="9 10">
    <name type="scientific">Lactobacillus iners</name>
    <dbReference type="NCBI Taxonomy" id="147802"/>
    <lineage>
        <taxon>Bacteria</taxon>
        <taxon>Bacillati</taxon>
        <taxon>Bacillota</taxon>
        <taxon>Bacilli</taxon>
        <taxon>Lactobacillales</taxon>
        <taxon>Lactobacillaceae</taxon>
        <taxon>Lactobacillus</taxon>
    </lineage>
</organism>
<comment type="subcellular location">
    <subcellularLocation>
        <location evidence="1 7">Cell membrane</location>
        <topology evidence="1 7">Multi-pass membrane protein</topology>
    </subcellularLocation>
</comment>
<protein>
    <submittedName>
        <fullName evidence="9">Sugar ABC transporter permease</fullName>
    </submittedName>
</protein>
<gene>
    <name evidence="9" type="ORF">G6Z83_02080</name>
</gene>
<dbReference type="CDD" id="cd06261">
    <property type="entry name" value="TM_PBP2"/>
    <property type="match status" value="1"/>
</dbReference>
<proteinExistence type="inferred from homology"/>